<keyword evidence="3" id="KW-1185">Reference proteome</keyword>
<name>A0A161PGQ1_9BACI</name>
<accession>A0A161PGQ1</accession>
<keyword evidence="1" id="KW-0812">Transmembrane</keyword>
<feature type="transmembrane region" description="Helical" evidence="1">
    <location>
        <begin position="6"/>
        <end position="24"/>
    </location>
</feature>
<proteinExistence type="predicted"/>
<organism evidence="2 3">
    <name type="scientific">Alkalihalobacillus trypoxylicola</name>
    <dbReference type="NCBI Taxonomy" id="519424"/>
    <lineage>
        <taxon>Bacteria</taxon>
        <taxon>Bacillati</taxon>
        <taxon>Bacillota</taxon>
        <taxon>Bacilli</taxon>
        <taxon>Bacillales</taxon>
        <taxon>Bacillaceae</taxon>
        <taxon>Alkalihalobacillus</taxon>
    </lineage>
</organism>
<evidence type="ECO:0000313" key="3">
    <source>
        <dbReference type="Proteomes" id="UP000075806"/>
    </source>
</evidence>
<evidence type="ECO:0000256" key="1">
    <source>
        <dbReference type="SAM" id="Phobius"/>
    </source>
</evidence>
<reference evidence="2" key="1">
    <citation type="submission" date="2016-02" db="EMBL/GenBank/DDBJ databases">
        <title>Genome sequence of Bacillus trypoxylicola KCTC 13244(T).</title>
        <authorList>
            <person name="Jeong H."/>
            <person name="Park S.-H."/>
            <person name="Choi S.-K."/>
        </authorList>
    </citation>
    <scope>NUCLEOTIDE SEQUENCE [LARGE SCALE GENOMIC DNA]</scope>
    <source>
        <strain evidence="2">KCTC 13244</strain>
    </source>
</reference>
<feature type="transmembrane region" description="Helical" evidence="1">
    <location>
        <begin position="62"/>
        <end position="85"/>
    </location>
</feature>
<protein>
    <submittedName>
        <fullName evidence="2">Sporulation protein</fullName>
    </submittedName>
</protein>
<dbReference type="STRING" id="519424.AZF04_06620"/>
<dbReference type="AlphaFoldDB" id="A0A161PGQ1"/>
<gene>
    <name evidence="2" type="ORF">AZF04_06620</name>
</gene>
<dbReference type="InterPro" id="IPR010773">
    <property type="entry name" value="Mycophage_PG1_Gp7"/>
</dbReference>
<comment type="caution">
    <text evidence="2">The sequence shown here is derived from an EMBL/GenBank/DDBJ whole genome shotgun (WGS) entry which is preliminary data.</text>
</comment>
<sequence>MGLDWLEIIILALATFRFTHLLVFDKITNFIRKPFQHIKEERLENGEVIEYVSVKGTGIRKFIGEILSCYWCTGIWMACVLFLLYSWLPVIMGPILIIFAIAGIAAFLEAILNR</sequence>
<dbReference type="Proteomes" id="UP000075806">
    <property type="component" value="Unassembled WGS sequence"/>
</dbReference>
<evidence type="ECO:0000313" key="2">
    <source>
        <dbReference type="EMBL" id="KYG32427.1"/>
    </source>
</evidence>
<keyword evidence="1" id="KW-0472">Membrane</keyword>
<feature type="transmembrane region" description="Helical" evidence="1">
    <location>
        <begin position="91"/>
        <end position="112"/>
    </location>
</feature>
<dbReference type="RefSeq" id="WP_061948684.1">
    <property type="nucleotide sequence ID" value="NZ_LTAO01000012.1"/>
</dbReference>
<dbReference type="EMBL" id="LTAO01000012">
    <property type="protein sequence ID" value="KYG32427.1"/>
    <property type="molecule type" value="Genomic_DNA"/>
</dbReference>
<keyword evidence="1" id="KW-1133">Transmembrane helix</keyword>
<dbReference type="Pfam" id="PF07098">
    <property type="entry name" value="DUF1360"/>
    <property type="match status" value="1"/>
</dbReference>
<dbReference type="OrthoDB" id="4722315at2"/>